<sequence>MTQQTSIVGGDAMTLPNFVVIGAMKAGTSSLRNYLDEHPDVFVVRGGAFDEPHFFVTEENWHRGVGWYESLFEGAGTAAAVGECSPSYTWAHVYHGVAERMAKLVPDARLVYVVRDPIARMRSMYMHQVSAGRERRRADVALLDDRYLKPSMYGFQLAAFLDHFDRGQILVVASEVLRDRPREALCAVFDHLGVDPAAVDLDKQRRDHRSIDKPVPRLHGLGWLPRQQVKLRPRWRPDRRSGMARLLTTRRARPDDSAIPRELHDRLTERLADDLQLFERLLGHPVPDDWRWSKPVSR</sequence>
<keyword evidence="5" id="KW-1185">Reference proteome</keyword>
<dbReference type="Pfam" id="PF00685">
    <property type="entry name" value="Sulfotransfer_1"/>
    <property type="match status" value="1"/>
</dbReference>
<comment type="caution">
    <text evidence="4">The sequence shown here is derived from an EMBL/GenBank/DDBJ whole genome shotgun (WGS) entry which is preliminary data.</text>
</comment>
<dbReference type="EMBL" id="JACBZH010000001">
    <property type="protein sequence ID" value="NYH92362.1"/>
    <property type="molecule type" value="Genomic_DNA"/>
</dbReference>
<dbReference type="RefSeq" id="WP_179789800.1">
    <property type="nucleotide sequence ID" value="NZ_BAAARR010000005.1"/>
</dbReference>
<evidence type="ECO:0000256" key="2">
    <source>
        <dbReference type="ARBA" id="ARBA00023180"/>
    </source>
</evidence>
<dbReference type="PANTHER" id="PTHR10605:SF56">
    <property type="entry name" value="BIFUNCTIONAL HEPARAN SULFATE N-DEACETYLASE_N-SULFOTRANSFERASE"/>
    <property type="match status" value="1"/>
</dbReference>
<evidence type="ECO:0000256" key="1">
    <source>
        <dbReference type="ARBA" id="ARBA00022679"/>
    </source>
</evidence>
<dbReference type="InterPro" id="IPR037359">
    <property type="entry name" value="NST/OST"/>
</dbReference>
<evidence type="ECO:0000259" key="3">
    <source>
        <dbReference type="Pfam" id="PF00685"/>
    </source>
</evidence>
<name>A0A852ZL70_9ACTN</name>
<dbReference type="Proteomes" id="UP000579605">
    <property type="component" value="Unassembled WGS sequence"/>
</dbReference>
<reference evidence="4 5" key="1">
    <citation type="submission" date="2020-07" db="EMBL/GenBank/DDBJ databases">
        <title>Sequencing the genomes of 1000 actinobacteria strains.</title>
        <authorList>
            <person name="Klenk H.-P."/>
        </authorList>
    </citation>
    <scope>NUCLEOTIDE SEQUENCE [LARGE SCALE GENOMIC DNA]</scope>
    <source>
        <strain evidence="4 5">DSM 18448</strain>
    </source>
</reference>
<gene>
    <name evidence="4" type="ORF">F4554_005000</name>
</gene>
<dbReference type="AlphaFoldDB" id="A0A852ZL70"/>
<accession>A0A852ZL70</accession>
<keyword evidence="1" id="KW-0808">Transferase</keyword>
<dbReference type="InterPro" id="IPR000863">
    <property type="entry name" value="Sulfotransferase_dom"/>
</dbReference>
<protein>
    <recommendedName>
        <fullName evidence="3">Sulfotransferase domain-containing protein</fullName>
    </recommendedName>
</protein>
<dbReference type="InterPro" id="IPR027417">
    <property type="entry name" value="P-loop_NTPase"/>
</dbReference>
<dbReference type="Gene3D" id="3.40.50.300">
    <property type="entry name" value="P-loop containing nucleotide triphosphate hydrolases"/>
    <property type="match status" value="1"/>
</dbReference>
<evidence type="ECO:0000313" key="5">
    <source>
        <dbReference type="Proteomes" id="UP000579605"/>
    </source>
</evidence>
<dbReference type="SUPFAM" id="SSF52540">
    <property type="entry name" value="P-loop containing nucleoside triphosphate hydrolases"/>
    <property type="match status" value="1"/>
</dbReference>
<organism evidence="4 5">
    <name type="scientific">Actinopolymorpha rutila</name>
    <dbReference type="NCBI Taxonomy" id="446787"/>
    <lineage>
        <taxon>Bacteria</taxon>
        <taxon>Bacillati</taxon>
        <taxon>Actinomycetota</taxon>
        <taxon>Actinomycetes</taxon>
        <taxon>Propionibacteriales</taxon>
        <taxon>Actinopolymorphaceae</taxon>
        <taxon>Actinopolymorpha</taxon>
    </lineage>
</organism>
<evidence type="ECO:0000313" key="4">
    <source>
        <dbReference type="EMBL" id="NYH92362.1"/>
    </source>
</evidence>
<proteinExistence type="predicted"/>
<feature type="domain" description="Sulfotransferase" evidence="3">
    <location>
        <begin position="17"/>
        <end position="203"/>
    </location>
</feature>
<dbReference type="PANTHER" id="PTHR10605">
    <property type="entry name" value="HEPARAN SULFATE SULFOTRANSFERASE"/>
    <property type="match status" value="1"/>
</dbReference>
<keyword evidence="2" id="KW-0325">Glycoprotein</keyword>
<dbReference type="GO" id="GO:0008146">
    <property type="term" value="F:sulfotransferase activity"/>
    <property type="evidence" value="ECO:0007669"/>
    <property type="project" value="InterPro"/>
</dbReference>